<dbReference type="Gene3D" id="3.40.190.10">
    <property type="entry name" value="Periplasmic binding protein-like II"/>
    <property type="match status" value="1"/>
</dbReference>
<protein>
    <recommendedName>
        <fullName evidence="8">Ionotropic glutamate receptor C-terminal domain-containing protein</fullName>
    </recommendedName>
</protein>
<gene>
    <name evidence="7" type="ORF">Din_000389</name>
</gene>
<feature type="domain" description="Receptor ligand binding region" evidence="6">
    <location>
        <begin position="1"/>
        <end position="244"/>
    </location>
</feature>
<dbReference type="SUPFAM" id="SSF53850">
    <property type="entry name" value="Periplasmic binding protein-like II"/>
    <property type="match status" value="1"/>
</dbReference>
<evidence type="ECO:0000256" key="2">
    <source>
        <dbReference type="ARBA" id="ARBA00022692"/>
    </source>
</evidence>
<reference evidence="7" key="1">
    <citation type="submission" date="2019-08" db="EMBL/GenBank/DDBJ databases">
        <title>Reference gene set and small RNA set construction with multiple tissues from Davidia involucrata Baill.</title>
        <authorList>
            <person name="Yang H."/>
            <person name="Zhou C."/>
            <person name="Li G."/>
            <person name="Wang J."/>
            <person name="Gao P."/>
            <person name="Wang M."/>
            <person name="Wang R."/>
            <person name="Zhao Y."/>
        </authorList>
    </citation>
    <scope>NUCLEOTIDE SEQUENCE</scope>
    <source>
        <tissue evidence="7">Mixed with DoveR01_LX</tissue>
    </source>
</reference>
<dbReference type="FunFam" id="3.40.190.10:FF:000054">
    <property type="entry name" value="Glutamate receptor"/>
    <property type="match status" value="1"/>
</dbReference>
<dbReference type="PANTHER" id="PTHR34836:SF9">
    <property type="entry name" value="RECEPTOR LIGAND BINDING REGION DOMAIN-CONTAINING PROTEIN"/>
    <property type="match status" value="1"/>
</dbReference>
<keyword evidence="4" id="KW-0472">Membrane</keyword>
<keyword evidence="2" id="KW-0812">Transmembrane</keyword>
<dbReference type="GO" id="GO:0016020">
    <property type="term" value="C:membrane"/>
    <property type="evidence" value="ECO:0007669"/>
    <property type="project" value="UniProtKB-SubCell"/>
</dbReference>
<name>A0A5B6YGT6_DAVIN</name>
<dbReference type="InterPro" id="IPR001638">
    <property type="entry name" value="Solute-binding_3/MltF_N"/>
</dbReference>
<dbReference type="Pfam" id="PF00497">
    <property type="entry name" value="SBP_bac_3"/>
    <property type="match status" value="1"/>
</dbReference>
<dbReference type="PANTHER" id="PTHR34836">
    <property type="entry name" value="OS06G0188250 PROTEIN"/>
    <property type="match status" value="1"/>
</dbReference>
<dbReference type="FunFam" id="3.40.50.2300:FF:000188">
    <property type="entry name" value="Glutamate receptor"/>
    <property type="match status" value="1"/>
</dbReference>
<dbReference type="InterPro" id="IPR015683">
    <property type="entry name" value="Ionotropic_Glu_rcpt"/>
</dbReference>
<accession>A0A5B6YGT6</accession>
<evidence type="ECO:0000256" key="3">
    <source>
        <dbReference type="ARBA" id="ARBA00022989"/>
    </source>
</evidence>
<evidence type="ECO:0000259" key="6">
    <source>
        <dbReference type="Pfam" id="PF01094"/>
    </source>
</evidence>
<evidence type="ECO:0008006" key="8">
    <source>
        <dbReference type="Google" id="ProtNLM"/>
    </source>
</evidence>
<evidence type="ECO:0000256" key="4">
    <source>
        <dbReference type="ARBA" id="ARBA00023136"/>
    </source>
</evidence>
<dbReference type="InterPro" id="IPR001828">
    <property type="entry name" value="ANF_lig-bd_rcpt"/>
</dbReference>
<dbReference type="Pfam" id="PF01094">
    <property type="entry name" value="ANF_receptor"/>
    <property type="match status" value="1"/>
</dbReference>
<dbReference type="EMBL" id="GHES01000389">
    <property type="protein sequence ID" value="MPA30948.1"/>
    <property type="molecule type" value="Transcribed_RNA"/>
</dbReference>
<sequence length="486" mass="54519">MNAVAAIVQSWQWRRVTVIYEDVNSAVNGIIPYLITALHEVGSDVDDLLPLPPLPPYSLSEKLENLKSGQCRVFIVHTSITLATNLFMEAKNMGMMEKEFVWITTDGITNQVDSFNMSIISSMQGVLGVKSYFVHMAKQFKVFSSRFQAMFHLQYPDEPNTEPGIFALQAYDAVWAVALAMEEKTNQKTFENSTNHEASIVSMNGRQLMDKISKSNFKGLAGKFNLMEGALAPASIFQIINVIGKSYRELGYWSEGLGFSVSTRQGTTYNKSMRILGQVYWPGGPWSIPRGWAVPADAKPLNIGVPANTTFSEFVNVRYDHPGGPPIVEGFSVDVFRYTVALLPYNLSYKLVPFNGSFDTLVQQVYIKKFDAVVGDTAIVANRSEYVEFSQPYADPGVQMVVFVKPRKSERAWLFGKPFTTNMWVITILVNIYNGFVIWCIEQKDNEYFGGTWFNQIGTTIWITFTTLFSTLPGISKGCTSASRHF</sequence>
<dbReference type="SUPFAM" id="SSF53822">
    <property type="entry name" value="Periplasmic binding protein-like I"/>
    <property type="match status" value="1"/>
</dbReference>
<evidence type="ECO:0000313" key="7">
    <source>
        <dbReference type="EMBL" id="MPA30948.1"/>
    </source>
</evidence>
<evidence type="ECO:0000256" key="1">
    <source>
        <dbReference type="ARBA" id="ARBA00004370"/>
    </source>
</evidence>
<proteinExistence type="predicted"/>
<keyword evidence="3" id="KW-1133">Transmembrane helix</keyword>
<dbReference type="AlphaFoldDB" id="A0A5B6YGT6"/>
<dbReference type="InterPro" id="IPR028082">
    <property type="entry name" value="Peripla_BP_I"/>
</dbReference>
<organism evidence="7">
    <name type="scientific">Davidia involucrata</name>
    <name type="common">Dove tree</name>
    <dbReference type="NCBI Taxonomy" id="16924"/>
    <lineage>
        <taxon>Eukaryota</taxon>
        <taxon>Viridiplantae</taxon>
        <taxon>Streptophyta</taxon>
        <taxon>Embryophyta</taxon>
        <taxon>Tracheophyta</taxon>
        <taxon>Spermatophyta</taxon>
        <taxon>Magnoliopsida</taxon>
        <taxon>eudicotyledons</taxon>
        <taxon>Gunneridae</taxon>
        <taxon>Pentapetalae</taxon>
        <taxon>asterids</taxon>
        <taxon>Cornales</taxon>
        <taxon>Nyssaceae</taxon>
        <taxon>Davidia</taxon>
    </lineage>
</organism>
<dbReference type="Gene3D" id="3.40.50.2300">
    <property type="match status" value="2"/>
</dbReference>
<feature type="domain" description="Solute-binding protein family 3/N-terminal" evidence="5">
    <location>
        <begin position="328"/>
        <end position="402"/>
    </location>
</feature>
<evidence type="ECO:0000259" key="5">
    <source>
        <dbReference type="Pfam" id="PF00497"/>
    </source>
</evidence>
<comment type="subcellular location">
    <subcellularLocation>
        <location evidence="1">Membrane</location>
    </subcellularLocation>
</comment>